<feature type="region of interest" description="Disordered" evidence="1">
    <location>
        <begin position="369"/>
        <end position="428"/>
    </location>
</feature>
<feature type="region of interest" description="Disordered" evidence="1">
    <location>
        <begin position="243"/>
        <end position="305"/>
    </location>
</feature>
<dbReference type="EMBL" id="GL376570">
    <property type="status" value="NOT_ANNOTATED_CDS"/>
    <property type="molecule type" value="Genomic_DNA"/>
</dbReference>
<protein>
    <submittedName>
        <fullName evidence="3">Uncharacterized protein</fullName>
    </submittedName>
</protein>
<keyword evidence="4" id="KW-1185">Reference proteome</keyword>
<reference evidence="4" key="1">
    <citation type="journal article" date="2010" name="Genome Biol.">
        <title>Genome sequence of the necrotrophic plant pathogen Pythium ultimum reveals original pathogenicity mechanisms and effector repertoire.</title>
        <authorList>
            <person name="Levesque C.A."/>
            <person name="Brouwer H."/>
            <person name="Cano L."/>
            <person name="Hamilton J.P."/>
            <person name="Holt C."/>
            <person name="Huitema E."/>
            <person name="Raffaele S."/>
            <person name="Robideau G.P."/>
            <person name="Thines M."/>
            <person name="Win J."/>
            <person name="Zerillo M.M."/>
            <person name="Beakes G.W."/>
            <person name="Boore J.L."/>
            <person name="Busam D."/>
            <person name="Dumas B."/>
            <person name="Ferriera S."/>
            <person name="Fuerstenberg S.I."/>
            <person name="Gachon C.M."/>
            <person name="Gaulin E."/>
            <person name="Govers F."/>
            <person name="Grenville-Briggs L."/>
            <person name="Horner N."/>
            <person name="Hostetler J."/>
            <person name="Jiang R.H."/>
            <person name="Johnson J."/>
            <person name="Krajaejun T."/>
            <person name="Lin H."/>
            <person name="Meijer H.J."/>
            <person name="Moore B."/>
            <person name="Morris P."/>
            <person name="Phuntmart V."/>
            <person name="Puiu D."/>
            <person name="Shetty J."/>
            <person name="Stajich J.E."/>
            <person name="Tripathy S."/>
            <person name="Wawra S."/>
            <person name="van West P."/>
            <person name="Whitty B.R."/>
            <person name="Coutinho P.M."/>
            <person name="Henrissat B."/>
            <person name="Martin F."/>
            <person name="Thomas P.D."/>
            <person name="Tyler B.M."/>
            <person name="De Vries R.P."/>
            <person name="Kamoun S."/>
            <person name="Yandell M."/>
            <person name="Tisserat N."/>
            <person name="Buell C.R."/>
        </authorList>
    </citation>
    <scope>NUCLEOTIDE SEQUENCE</scope>
    <source>
        <strain evidence="4">DAOM:BR144</strain>
    </source>
</reference>
<evidence type="ECO:0000256" key="1">
    <source>
        <dbReference type="SAM" id="MobiDB-lite"/>
    </source>
</evidence>
<feature type="chain" id="PRO_5003868440" evidence="2">
    <location>
        <begin position="27"/>
        <end position="428"/>
    </location>
</feature>
<dbReference type="InParanoid" id="K3X6Z3"/>
<feature type="compositionally biased region" description="Basic and acidic residues" evidence="1">
    <location>
        <begin position="281"/>
        <end position="292"/>
    </location>
</feature>
<proteinExistence type="predicted"/>
<accession>K3X6Z3</accession>
<organism evidence="3 4">
    <name type="scientific">Globisporangium ultimum (strain ATCC 200006 / CBS 805.95 / DAOM BR144)</name>
    <name type="common">Pythium ultimum</name>
    <dbReference type="NCBI Taxonomy" id="431595"/>
    <lineage>
        <taxon>Eukaryota</taxon>
        <taxon>Sar</taxon>
        <taxon>Stramenopiles</taxon>
        <taxon>Oomycota</taxon>
        <taxon>Peronosporomycetes</taxon>
        <taxon>Pythiales</taxon>
        <taxon>Pythiaceae</taxon>
        <taxon>Globisporangium</taxon>
    </lineage>
</organism>
<evidence type="ECO:0000313" key="4">
    <source>
        <dbReference type="Proteomes" id="UP000019132"/>
    </source>
</evidence>
<dbReference type="HOGENOM" id="CLU_641727_0_0_1"/>
<feature type="compositionally biased region" description="Polar residues" evidence="1">
    <location>
        <begin position="252"/>
        <end position="262"/>
    </location>
</feature>
<dbReference type="VEuPathDB" id="FungiDB:PYU1_G012965"/>
<sequence>MQRVAIWASVACAALNSCQLFTAASSHTAEPVVIFTQAASTGASGRIIVPVLFDFLPVVLQLDVHRDVAFQLRRFCAFHGLDATKCSVLHEALSELVNMDKWCAHGATQQLPSFMIVKNFLVSATSMSDSSDQHQRHGGASYRWIQDEAGNLAIDLCRFVENRGIDVGGTECIESLGGAIQRSFEWLNSLPSCDAQEATETAERASAIKSAAHSTEQLTTRISAVEQLIADIVADRHRNLTLQKTQDDTSSSKENCGQQSDALNEWKEVSASPSQIQSAGEGHEASEYHETESTATPTHVETTDPQDEVTASLTAIEGDNTDGSSTVSFAVKEEESEVTELVDGQTEDAENTSETATVLVGTDLMHDADMKAKSNEESPKNDCETEAPATRATVETEESQQAARSLTAKGDGGGIRSSGYYGEARCNG</sequence>
<dbReference type="EnsemblProtists" id="PYU1_T012992">
    <property type="protein sequence ID" value="PYU1_T012992"/>
    <property type="gene ID" value="PYU1_G012965"/>
</dbReference>
<evidence type="ECO:0000313" key="3">
    <source>
        <dbReference type="EnsemblProtists" id="PYU1_T012992"/>
    </source>
</evidence>
<feature type="compositionally biased region" description="Acidic residues" evidence="1">
    <location>
        <begin position="334"/>
        <end position="351"/>
    </location>
</feature>
<reference evidence="4" key="2">
    <citation type="submission" date="2010-04" db="EMBL/GenBank/DDBJ databases">
        <authorList>
            <person name="Buell R."/>
            <person name="Hamilton J."/>
            <person name="Hostetler J."/>
        </authorList>
    </citation>
    <scope>NUCLEOTIDE SEQUENCE [LARGE SCALE GENOMIC DNA]</scope>
    <source>
        <strain evidence="4">DAOM:BR144</strain>
    </source>
</reference>
<name>K3X6Z3_GLOUD</name>
<dbReference type="AlphaFoldDB" id="K3X6Z3"/>
<feature type="compositionally biased region" description="Basic and acidic residues" evidence="1">
    <location>
        <begin position="369"/>
        <end position="383"/>
    </location>
</feature>
<reference evidence="3" key="3">
    <citation type="submission" date="2015-02" db="UniProtKB">
        <authorList>
            <consortium name="EnsemblProtists"/>
        </authorList>
    </citation>
    <scope>IDENTIFICATION</scope>
    <source>
        <strain evidence="3">DAOM BR144</strain>
    </source>
</reference>
<dbReference type="eggNOG" id="ENOG502SUQH">
    <property type="taxonomic scope" value="Eukaryota"/>
</dbReference>
<feature type="region of interest" description="Disordered" evidence="1">
    <location>
        <begin position="331"/>
        <end position="356"/>
    </location>
</feature>
<evidence type="ECO:0000256" key="2">
    <source>
        <dbReference type="SAM" id="SignalP"/>
    </source>
</evidence>
<dbReference type="Proteomes" id="UP000019132">
    <property type="component" value="Unassembled WGS sequence"/>
</dbReference>
<feature type="signal peptide" evidence="2">
    <location>
        <begin position="1"/>
        <end position="26"/>
    </location>
</feature>
<keyword evidence="2" id="KW-0732">Signal</keyword>